<accession>A0A392Q7Y0</accession>
<feature type="non-terminal residue" evidence="1">
    <location>
        <position position="39"/>
    </location>
</feature>
<name>A0A392Q7Y0_9FABA</name>
<reference evidence="1 2" key="1">
    <citation type="journal article" date="2018" name="Front. Plant Sci.">
        <title>Red Clover (Trifolium pratense) and Zigzag Clover (T. medium) - A Picture of Genomic Similarities and Differences.</title>
        <authorList>
            <person name="Dluhosova J."/>
            <person name="Istvanek J."/>
            <person name="Nedelnik J."/>
            <person name="Repkova J."/>
        </authorList>
    </citation>
    <scope>NUCLEOTIDE SEQUENCE [LARGE SCALE GENOMIC DNA]</scope>
    <source>
        <strain evidence="2">cv. 10/8</strain>
        <tissue evidence="1">Leaf</tissue>
    </source>
</reference>
<evidence type="ECO:0000313" key="1">
    <source>
        <dbReference type="EMBL" id="MCI19949.1"/>
    </source>
</evidence>
<evidence type="ECO:0000313" key="2">
    <source>
        <dbReference type="Proteomes" id="UP000265520"/>
    </source>
</evidence>
<organism evidence="1 2">
    <name type="scientific">Trifolium medium</name>
    <dbReference type="NCBI Taxonomy" id="97028"/>
    <lineage>
        <taxon>Eukaryota</taxon>
        <taxon>Viridiplantae</taxon>
        <taxon>Streptophyta</taxon>
        <taxon>Embryophyta</taxon>
        <taxon>Tracheophyta</taxon>
        <taxon>Spermatophyta</taxon>
        <taxon>Magnoliopsida</taxon>
        <taxon>eudicotyledons</taxon>
        <taxon>Gunneridae</taxon>
        <taxon>Pentapetalae</taxon>
        <taxon>rosids</taxon>
        <taxon>fabids</taxon>
        <taxon>Fabales</taxon>
        <taxon>Fabaceae</taxon>
        <taxon>Papilionoideae</taxon>
        <taxon>50 kb inversion clade</taxon>
        <taxon>NPAAA clade</taxon>
        <taxon>Hologalegina</taxon>
        <taxon>IRL clade</taxon>
        <taxon>Trifolieae</taxon>
        <taxon>Trifolium</taxon>
    </lineage>
</organism>
<proteinExistence type="predicted"/>
<dbReference type="AlphaFoldDB" id="A0A392Q7Y0"/>
<dbReference type="EMBL" id="LXQA010117354">
    <property type="protein sequence ID" value="MCI19949.1"/>
    <property type="molecule type" value="Genomic_DNA"/>
</dbReference>
<sequence length="39" mass="4293">MAAFETKTAAQWCESYGDEHPKLQKFAIRVLSLTCSSSG</sequence>
<keyword evidence="2" id="KW-1185">Reference proteome</keyword>
<dbReference type="Proteomes" id="UP000265520">
    <property type="component" value="Unassembled WGS sequence"/>
</dbReference>
<protein>
    <submittedName>
        <fullName evidence="1">Uncharacterized protein</fullName>
    </submittedName>
</protein>
<comment type="caution">
    <text evidence="1">The sequence shown here is derived from an EMBL/GenBank/DDBJ whole genome shotgun (WGS) entry which is preliminary data.</text>
</comment>